<proteinExistence type="predicted"/>
<keyword evidence="3" id="KW-1185">Reference proteome</keyword>
<organism evidence="2 3">
    <name type="scientific">Daphnia pulex</name>
    <name type="common">Water flea</name>
    <dbReference type="NCBI Taxonomy" id="6669"/>
    <lineage>
        <taxon>Eukaryota</taxon>
        <taxon>Metazoa</taxon>
        <taxon>Ecdysozoa</taxon>
        <taxon>Arthropoda</taxon>
        <taxon>Crustacea</taxon>
        <taxon>Branchiopoda</taxon>
        <taxon>Diplostraca</taxon>
        <taxon>Cladocera</taxon>
        <taxon>Anomopoda</taxon>
        <taxon>Daphniidae</taxon>
        <taxon>Daphnia</taxon>
    </lineage>
</organism>
<dbReference type="InParanoid" id="E9GN62"/>
<gene>
    <name evidence="2" type="ORF">DAPPUDRAFT_245351</name>
</gene>
<evidence type="ECO:0000256" key="1">
    <source>
        <dbReference type="SAM" id="MobiDB-lite"/>
    </source>
</evidence>
<dbReference type="HOGENOM" id="CLU_875115_0_0_1"/>
<evidence type="ECO:0000313" key="2">
    <source>
        <dbReference type="EMBL" id="EFX78979.1"/>
    </source>
</evidence>
<protein>
    <submittedName>
        <fullName evidence="2">Uncharacterized protein</fullName>
    </submittedName>
</protein>
<evidence type="ECO:0000313" key="3">
    <source>
        <dbReference type="Proteomes" id="UP000000305"/>
    </source>
</evidence>
<accession>E9GN62</accession>
<dbReference type="AlphaFoldDB" id="E9GN62"/>
<reference evidence="2 3" key="1">
    <citation type="journal article" date="2011" name="Science">
        <title>The ecoresponsive genome of Daphnia pulex.</title>
        <authorList>
            <person name="Colbourne J.K."/>
            <person name="Pfrender M.E."/>
            <person name="Gilbert D."/>
            <person name="Thomas W.K."/>
            <person name="Tucker A."/>
            <person name="Oakley T.H."/>
            <person name="Tokishita S."/>
            <person name="Aerts A."/>
            <person name="Arnold G.J."/>
            <person name="Basu M.K."/>
            <person name="Bauer D.J."/>
            <person name="Caceres C.E."/>
            <person name="Carmel L."/>
            <person name="Casola C."/>
            <person name="Choi J.H."/>
            <person name="Detter J.C."/>
            <person name="Dong Q."/>
            <person name="Dusheyko S."/>
            <person name="Eads B.D."/>
            <person name="Frohlich T."/>
            <person name="Geiler-Samerotte K.A."/>
            <person name="Gerlach D."/>
            <person name="Hatcher P."/>
            <person name="Jogdeo S."/>
            <person name="Krijgsveld J."/>
            <person name="Kriventseva E.V."/>
            <person name="Kultz D."/>
            <person name="Laforsch C."/>
            <person name="Lindquist E."/>
            <person name="Lopez J."/>
            <person name="Manak J.R."/>
            <person name="Muller J."/>
            <person name="Pangilinan J."/>
            <person name="Patwardhan R.P."/>
            <person name="Pitluck S."/>
            <person name="Pritham E.J."/>
            <person name="Rechtsteiner A."/>
            <person name="Rho M."/>
            <person name="Rogozin I.B."/>
            <person name="Sakarya O."/>
            <person name="Salamov A."/>
            <person name="Schaack S."/>
            <person name="Shapiro H."/>
            <person name="Shiga Y."/>
            <person name="Skalitzky C."/>
            <person name="Smith Z."/>
            <person name="Souvorov A."/>
            <person name="Sung W."/>
            <person name="Tang Z."/>
            <person name="Tsuchiya D."/>
            <person name="Tu H."/>
            <person name="Vos H."/>
            <person name="Wang M."/>
            <person name="Wolf Y.I."/>
            <person name="Yamagata H."/>
            <person name="Yamada T."/>
            <person name="Ye Y."/>
            <person name="Shaw J.R."/>
            <person name="Andrews J."/>
            <person name="Crease T.J."/>
            <person name="Tang H."/>
            <person name="Lucas S.M."/>
            <person name="Robertson H.M."/>
            <person name="Bork P."/>
            <person name="Koonin E.V."/>
            <person name="Zdobnov E.M."/>
            <person name="Grigoriev I.V."/>
            <person name="Lynch M."/>
            <person name="Boore J.L."/>
        </authorList>
    </citation>
    <scope>NUCLEOTIDE SEQUENCE [LARGE SCALE GENOMIC DNA]</scope>
</reference>
<sequence length="318" mass="36210">MSADIASRERSAESYNKNNSGRDEKKEIRNGVLLVFTYHRRRRMLGQIVRRLVQTSVGRGAARERILVAQRAAAHRRIEAERVAPASAANTTTSSSSCVMAHHRAPVGAQVNVLQHLQNNNNANIWHKSISHLFSKQQEMANPRAIFLLPPTVLLTICSSYAIELRADERDVEYELSNCTGASRAHRGTSIRSNSHANCGLNLILQPQKPSMTPSAPGKNRNYYGLQAKYLAARITLRQEDLEEFSTPPLQPEEEKHYCNPSLRVLLILPKNIRREKKVWRVIPKAIRKTEFIRTGHGTQRNFRQYNHHRLLAEKHQP</sequence>
<dbReference type="Proteomes" id="UP000000305">
    <property type="component" value="Unassembled WGS sequence"/>
</dbReference>
<dbReference type="KEGG" id="dpx:DAPPUDRAFT_245351"/>
<dbReference type="EMBL" id="GL732554">
    <property type="protein sequence ID" value="EFX78979.1"/>
    <property type="molecule type" value="Genomic_DNA"/>
</dbReference>
<feature type="compositionally biased region" description="Basic and acidic residues" evidence="1">
    <location>
        <begin position="1"/>
        <end position="12"/>
    </location>
</feature>
<name>E9GN62_DAPPU</name>
<feature type="region of interest" description="Disordered" evidence="1">
    <location>
        <begin position="1"/>
        <end position="23"/>
    </location>
</feature>